<reference evidence="1 2" key="1">
    <citation type="submission" date="2019-06" db="EMBL/GenBank/DDBJ databases">
        <title>Whole genome shotgun sequence of Microbacterium liquefaciens NBRC 15037.</title>
        <authorList>
            <person name="Hosoyama A."/>
            <person name="Uohara A."/>
            <person name="Ohji S."/>
            <person name="Ichikawa N."/>
        </authorList>
    </citation>
    <scope>NUCLEOTIDE SEQUENCE [LARGE SCALE GENOMIC DNA]</scope>
    <source>
        <strain evidence="1 2">NBRC 15037</strain>
    </source>
</reference>
<organism evidence="1 2">
    <name type="scientific">Microbacterium maritypicum</name>
    <name type="common">Microbacterium liquefaciens</name>
    <dbReference type="NCBI Taxonomy" id="33918"/>
    <lineage>
        <taxon>Bacteria</taxon>
        <taxon>Bacillati</taxon>
        <taxon>Actinomycetota</taxon>
        <taxon>Actinomycetes</taxon>
        <taxon>Micrococcales</taxon>
        <taxon>Microbacteriaceae</taxon>
        <taxon>Microbacterium</taxon>
    </lineage>
</organism>
<accession>A0A4Y4B0W1</accession>
<gene>
    <name evidence="1" type="ORF">MLI01_03400</name>
</gene>
<sequence>MTIALPDRSVRSRRVVNYVSDRSPYEPDRPYVSVWDSFDLKSHFVTTVVPTAMTAAEIEALVAEAHPVDVTPSDNDTTYIEWETAEGFASLEAGYTRFAFTFLPNRTSNQERYGQSGALTDRSKIISLIRKHS</sequence>
<evidence type="ECO:0000313" key="1">
    <source>
        <dbReference type="EMBL" id="GEC74195.1"/>
    </source>
</evidence>
<dbReference type="AlphaFoldDB" id="A0A4Y4B0W1"/>
<name>A0A4Y4B0W1_MICMQ</name>
<proteinExistence type="predicted"/>
<dbReference type="EMBL" id="BJNQ01000001">
    <property type="protein sequence ID" value="GEC74195.1"/>
    <property type="molecule type" value="Genomic_DNA"/>
</dbReference>
<protein>
    <submittedName>
        <fullName evidence="1">Uncharacterized protein</fullName>
    </submittedName>
</protein>
<dbReference type="Proteomes" id="UP000317410">
    <property type="component" value="Unassembled WGS sequence"/>
</dbReference>
<comment type="caution">
    <text evidence="1">The sequence shown here is derived from an EMBL/GenBank/DDBJ whole genome shotgun (WGS) entry which is preliminary data.</text>
</comment>
<dbReference type="RefSeq" id="WP_141385737.1">
    <property type="nucleotide sequence ID" value="NZ_BJNQ01000001.1"/>
</dbReference>
<evidence type="ECO:0000313" key="2">
    <source>
        <dbReference type="Proteomes" id="UP000317410"/>
    </source>
</evidence>